<keyword evidence="3" id="KW-1185">Reference proteome</keyword>
<dbReference type="Pfam" id="PF19600">
    <property type="entry name" value="DUF6105"/>
    <property type="match status" value="1"/>
</dbReference>
<dbReference type="AlphaFoldDB" id="A0A3L7JGW8"/>
<feature type="transmembrane region" description="Helical" evidence="1">
    <location>
        <begin position="7"/>
        <end position="25"/>
    </location>
</feature>
<evidence type="ECO:0000313" key="2">
    <source>
        <dbReference type="EMBL" id="RLQ87722.1"/>
    </source>
</evidence>
<keyword evidence="1" id="KW-1133">Transmembrane helix</keyword>
<keyword evidence="1" id="KW-0472">Membrane</keyword>
<organism evidence="2 3">
    <name type="scientific">Notoacmeibacter ruber</name>
    <dbReference type="NCBI Taxonomy" id="2670375"/>
    <lineage>
        <taxon>Bacteria</taxon>
        <taxon>Pseudomonadati</taxon>
        <taxon>Pseudomonadota</taxon>
        <taxon>Alphaproteobacteria</taxon>
        <taxon>Hyphomicrobiales</taxon>
        <taxon>Notoacmeibacteraceae</taxon>
        <taxon>Notoacmeibacter</taxon>
    </lineage>
</organism>
<accession>A0A3L7JGW8</accession>
<proteinExistence type="predicted"/>
<name>A0A3L7JGW8_9HYPH</name>
<protein>
    <submittedName>
        <fullName evidence="2">Uncharacterized protein</fullName>
    </submittedName>
</protein>
<evidence type="ECO:0000313" key="3">
    <source>
        <dbReference type="Proteomes" id="UP000281094"/>
    </source>
</evidence>
<feature type="transmembrane region" description="Helical" evidence="1">
    <location>
        <begin position="56"/>
        <end position="79"/>
    </location>
</feature>
<dbReference type="RefSeq" id="WP_121644686.1">
    <property type="nucleotide sequence ID" value="NZ_RCWN01000001.1"/>
</dbReference>
<gene>
    <name evidence="2" type="ORF">D8780_05380</name>
</gene>
<dbReference type="Proteomes" id="UP000281094">
    <property type="component" value="Unassembled WGS sequence"/>
</dbReference>
<dbReference type="EMBL" id="RCWN01000001">
    <property type="protein sequence ID" value="RLQ87722.1"/>
    <property type="molecule type" value="Genomic_DNA"/>
</dbReference>
<dbReference type="InterPro" id="IPR046087">
    <property type="entry name" value="DUF6105"/>
</dbReference>
<keyword evidence="1" id="KW-0812">Transmembrane</keyword>
<reference evidence="2 3" key="1">
    <citation type="submission" date="2018-10" db="EMBL/GenBank/DDBJ databases">
        <title>Notoacmeibacter sp. M2BS9Y-3-1, whole genome shotgun sequence.</title>
        <authorList>
            <person name="Tuo L."/>
        </authorList>
    </citation>
    <scope>NUCLEOTIDE SEQUENCE [LARGE SCALE GENOMIC DNA]</scope>
    <source>
        <strain evidence="2 3">M2BS9Y-3-1</strain>
    </source>
</reference>
<sequence length="126" mass="14245">MITRVCIIFWVVPLTLYTLWFILSANDINFGSIYLSRQMHDIVMQTYANLLGIDPAIIPALLIRAVVWDLAVVLAILAYRRRREIKAWWQARKAHASEPVSEMTPAAVNVDPLAVGQGNQAVERTL</sequence>
<evidence type="ECO:0000256" key="1">
    <source>
        <dbReference type="SAM" id="Phobius"/>
    </source>
</evidence>
<comment type="caution">
    <text evidence="2">The sequence shown here is derived from an EMBL/GenBank/DDBJ whole genome shotgun (WGS) entry which is preliminary data.</text>
</comment>